<proteinExistence type="predicted"/>
<feature type="domain" description="SMP-30/Gluconolactonase/LRE-like region" evidence="1">
    <location>
        <begin position="47"/>
        <end position="320"/>
    </location>
</feature>
<dbReference type="Pfam" id="PF08450">
    <property type="entry name" value="SGL"/>
    <property type="match status" value="1"/>
</dbReference>
<evidence type="ECO:0000313" key="3">
    <source>
        <dbReference type="Proteomes" id="UP001302719"/>
    </source>
</evidence>
<keyword evidence="3" id="KW-1185">Reference proteome</keyword>
<reference evidence="2 3" key="1">
    <citation type="submission" date="2023-01" db="EMBL/GenBank/DDBJ databases">
        <title>Cultivation and genomic characterization of new, ubiquitous marine nitrite-oxidizing bacteria from the Nitrospirales.</title>
        <authorList>
            <person name="Mueller A.J."/>
            <person name="Daebeler A."/>
            <person name="Herbold C.W."/>
            <person name="Kirkegaard R.H."/>
            <person name="Daims H."/>
        </authorList>
    </citation>
    <scope>NUCLEOTIDE SEQUENCE [LARGE SCALE GENOMIC DNA]</scope>
    <source>
        <strain evidence="2 3">VA</strain>
    </source>
</reference>
<dbReference type="InterPro" id="IPR011042">
    <property type="entry name" value="6-blade_b-propeller_TolB-like"/>
</dbReference>
<dbReference type="KEGG" id="nall:PP769_11155"/>
<gene>
    <name evidence="2" type="ORF">PP769_11155</name>
</gene>
<dbReference type="PANTHER" id="PTHR47572:SF5">
    <property type="entry name" value="BLR2277 PROTEIN"/>
    <property type="match status" value="1"/>
</dbReference>
<dbReference type="PANTHER" id="PTHR47572">
    <property type="entry name" value="LIPOPROTEIN-RELATED"/>
    <property type="match status" value="1"/>
</dbReference>
<dbReference type="Proteomes" id="UP001302719">
    <property type="component" value="Chromosome"/>
</dbReference>
<dbReference type="RefSeq" id="WP_312640132.1">
    <property type="nucleotide sequence ID" value="NZ_CP116967.1"/>
</dbReference>
<accession>A0AA96GAS8</accession>
<dbReference type="AlphaFoldDB" id="A0AA96GAS8"/>
<name>A0AA96GAS8_9BACT</name>
<protein>
    <submittedName>
        <fullName evidence="2">SMP-30/gluconolactonase/LRE family protein</fullName>
    </submittedName>
</protein>
<dbReference type="SUPFAM" id="SSF63829">
    <property type="entry name" value="Calcium-dependent phosphotriesterase"/>
    <property type="match status" value="1"/>
</dbReference>
<organism evidence="2 3">
    <name type="scientific">Candidatus Nitrospira allomarina</name>
    <dbReference type="NCBI Taxonomy" id="3020900"/>
    <lineage>
        <taxon>Bacteria</taxon>
        <taxon>Pseudomonadati</taxon>
        <taxon>Nitrospirota</taxon>
        <taxon>Nitrospiria</taxon>
        <taxon>Nitrospirales</taxon>
        <taxon>Nitrospiraceae</taxon>
        <taxon>Nitrospira</taxon>
    </lineage>
</organism>
<sequence>MWKRILPALVLLFLVLNVGTLLAQNSLPIVESEAKFEQVFSGGFWLESPAVAPDGSVYFSDIPHTSVSGMQAGRIWRYDPRTGVTTIFRSPSGMANGIVFDARGDMIVAEGADFGGRRITHTEMSTGKSHTVAALYKGNRFNAPNDLTIDARGRIYFTDPRYTGHEPIEQPVMGIYRIDPDGSVHLLAANLWQPNGLAVSPDQKTLYVVEVGTYNTNILEKPPVVGGPPSAVHAYDLLDDGSLRYRSMVVTFPTGTWGDGMTVDREGNIYVGVGGPPGNNGVHIYTPSGQGLAFLATEETAVNLDFGRGADANFLYVVCARFPSGSGPWTPPSSNGLYRIRLRTE</sequence>
<dbReference type="Gene3D" id="2.120.10.30">
    <property type="entry name" value="TolB, C-terminal domain"/>
    <property type="match status" value="1"/>
</dbReference>
<dbReference type="EMBL" id="CP116967">
    <property type="protein sequence ID" value="WNM56540.1"/>
    <property type="molecule type" value="Genomic_DNA"/>
</dbReference>
<evidence type="ECO:0000313" key="2">
    <source>
        <dbReference type="EMBL" id="WNM56540.1"/>
    </source>
</evidence>
<dbReference type="InterPro" id="IPR051262">
    <property type="entry name" value="SMP-30/CGR1_Lactonase"/>
</dbReference>
<dbReference type="InterPro" id="IPR013658">
    <property type="entry name" value="SGL"/>
</dbReference>
<evidence type="ECO:0000259" key="1">
    <source>
        <dbReference type="Pfam" id="PF08450"/>
    </source>
</evidence>